<dbReference type="PANTHER" id="PTHR46520">
    <property type="entry name" value="SERINE BETA-LACTAMASE-LIKE PROTEIN LACTB, MITOCHONDRIAL"/>
    <property type="match status" value="1"/>
</dbReference>
<organism evidence="2 3">
    <name type="scientific">Pseudoalteromonas fenneropenaei</name>
    <dbReference type="NCBI Taxonomy" id="1737459"/>
    <lineage>
        <taxon>Bacteria</taxon>
        <taxon>Pseudomonadati</taxon>
        <taxon>Pseudomonadota</taxon>
        <taxon>Gammaproteobacteria</taxon>
        <taxon>Alteromonadales</taxon>
        <taxon>Pseudoalteromonadaceae</taxon>
        <taxon>Pseudoalteromonas</taxon>
    </lineage>
</organism>
<name>A0ABV7CC60_9GAMM</name>
<dbReference type="PANTHER" id="PTHR46520:SF1">
    <property type="entry name" value="SERINE BETA-LACTAMASE-LIKE PROTEIN LACTB, MITOCHONDRIAL"/>
    <property type="match status" value="1"/>
</dbReference>
<keyword evidence="3" id="KW-1185">Reference proteome</keyword>
<reference evidence="3" key="1">
    <citation type="journal article" date="2019" name="Int. J. Syst. Evol. Microbiol.">
        <title>The Global Catalogue of Microorganisms (GCM) 10K type strain sequencing project: providing services to taxonomists for standard genome sequencing and annotation.</title>
        <authorList>
            <consortium name="The Broad Institute Genomics Platform"/>
            <consortium name="The Broad Institute Genome Sequencing Center for Infectious Disease"/>
            <person name="Wu L."/>
            <person name="Ma J."/>
        </authorList>
    </citation>
    <scope>NUCLEOTIDE SEQUENCE [LARGE SCALE GENOMIC DNA]</scope>
    <source>
        <strain evidence="3">KCTC 42730</strain>
    </source>
</reference>
<sequence length="425" mass="47924">MKYKIITLLIALLALLGWYLKPFYDFYAYQNKAPMYPWGQVLIPAERPQQSEVFDIDYQSVAQQASDLLAAHSKHIYAPGITAAVAINDQLVWAASAGWADIETKQPMRTDSQLRIGSTSKAVTAAGLARLIQAGKVTLDTSLGEVYASLPNPTWRPITLRQLASHMSGMPHYNKNTELLGLLEFMRLDKHYAEVGDALKLFDESQLLFPPGSQFEYSSLGTVVISDVIAQRADMRYQNWMVNEVFTPLQLHHTVEEQQASKLVTFYWQSPTQQEQVRTWRAVDLSQRLAGGGWVSTSKDLAMFGQGFMREEFIGNELREQFWTPQTLNNGEVNPQNYALGWRQGSLSLANPIGDIRYYHHGGVSRGAQGFLLVVPQYHLSMAVNINTKTDKFSDFSAVCKELVSLFVLQQFRLRGSCQDNDSYC</sequence>
<dbReference type="Gene3D" id="3.40.710.10">
    <property type="entry name" value="DD-peptidase/beta-lactamase superfamily"/>
    <property type="match status" value="1"/>
</dbReference>
<evidence type="ECO:0000313" key="2">
    <source>
        <dbReference type="EMBL" id="MFC3030967.1"/>
    </source>
</evidence>
<dbReference type="Pfam" id="PF00144">
    <property type="entry name" value="Beta-lactamase"/>
    <property type="match status" value="1"/>
</dbReference>
<proteinExistence type="predicted"/>
<dbReference type="SUPFAM" id="SSF56601">
    <property type="entry name" value="beta-lactamase/transpeptidase-like"/>
    <property type="match status" value="1"/>
</dbReference>
<keyword evidence="2" id="KW-0378">Hydrolase</keyword>
<gene>
    <name evidence="2" type="ORF">ACFOEE_00280</name>
</gene>
<dbReference type="EC" id="3.-.-.-" evidence="2"/>
<accession>A0ABV7CC60</accession>
<dbReference type="EMBL" id="JBHRSD010000001">
    <property type="protein sequence ID" value="MFC3030967.1"/>
    <property type="molecule type" value="Genomic_DNA"/>
</dbReference>
<dbReference type="InterPro" id="IPR052794">
    <property type="entry name" value="Mito_Ser_Protease_LACTB"/>
</dbReference>
<dbReference type="Proteomes" id="UP001595453">
    <property type="component" value="Unassembled WGS sequence"/>
</dbReference>
<dbReference type="RefSeq" id="WP_377119716.1">
    <property type="nucleotide sequence ID" value="NZ_JBHRSD010000001.1"/>
</dbReference>
<dbReference type="InterPro" id="IPR001466">
    <property type="entry name" value="Beta-lactam-related"/>
</dbReference>
<evidence type="ECO:0000313" key="3">
    <source>
        <dbReference type="Proteomes" id="UP001595453"/>
    </source>
</evidence>
<comment type="caution">
    <text evidence="2">The sequence shown here is derived from an EMBL/GenBank/DDBJ whole genome shotgun (WGS) entry which is preliminary data.</text>
</comment>
<dbReference type="GO" id="GO:0016787">
    <property type="term" value="F:hydrolase activity"/>
    <property type="evidence" value="ECO:0007669"/>
    <property type="project" value="UniProtKB-KW"/>
</dbReference>
<dbReference type="InterPro" id="IPR012338">
    <property type="entry name" value="Beta-lactam/transpept-like"/>
</dbReference>
<protein>
    <submittedName>
        <fullName evidence="2">Serine hydrolase domain-containing protein</fullName>
        <ecNumber evidence="2">3.-.-.-</ecNumber>
    </submittedName>
</protein>
<evidence type="ECO:0000259" key="1">
    <source>
        <dbReference type="Pfam" id="PF00144"/>
    </source>
</evidence>
<feature type="domain" description="Beta-lactamase-related" evidence="1">
    <location>
        <begin position="76"/>
        <end position="391"/>
    </location>
</feature>